<dbReference type="InterPro" id="IPR013096">
    <property type="entry name" value="Cupin_2"/>
</dbReference>
<organism evidence="2 3">
    <name type="scientific">Candidatus Woykebacteria bacterium RIFCSPHIGHO2_12_FULL_45_10</name>
    <dbReference type="NCBI Taxonomy" id="1802603"/>
    <lineage>
        <taxon>Bacteria</taxon>
        <taxon>Candidatus Woykeibacteriota</taxon>
    </lineage>
</organism>
<proteinExistence type="predicted"/>
<dbReference type="Pfam" id="PF07883">
    <property type="entry name" value="Cupin_2"/>
    <property type="match status" value="1"/>
</dbReference>
<dbReference type="AlphaFoldDB" id="A0A1G1WNW8"/>
<sequence length="109" mass="12311">MTQTTRHQLLDRSDNPTEIICELPKTSGGFSTAIAVVESSVPHLHKETTEKYEVLKGELKLTVEGRDYQLKEGDKFVIEPNKTHFAQGKETWVKVTSTPPWSSDDQILI</sequence>
<evidence type="ECO:0000313" key="3">
    <source>
        <dbReference type="Proteomes" id="UP000178068"/>
    </source>
</evidence>
<dbReference type="EMBL" id="MHCZ01000034">
    <property type="protein sequence ID" value="OGY29394.1"/>
    <property type="molecule type" value="Genomic_DNA"/>
</dbReference>
<reference evidence="2 3" key="1">
    <citation type="journal article" date="2016" name="Nat. Commun.">
        <title>Thousands of microbial genomes shed light on interconnected biogeochemical processes in an aquifer system.</title>
        <authorList>
            <person name="Anantharaman K."/>
            <person name="Brown C.T."/>
            <person name="Hug L.A."/>
            <person name="Sharon I."/>
            <person name="Castelle C.J."/>
            <person name="Probst A.J."/>
            <person name="Thomas B.C."/>
            <person name="Singh A."/>
            <person name="Wilkins M.J."/>
            <person name="Karaoz U."/>
            <person name="Brodie E.L."/>
            <person name="Williams K.H."/>
            <person name="Hubbard S.S."/>
            <person name="Banfield J.F."/>
        </authorList>
    </citation>
    <scope>NUCLEOTIDE SEQUENCE [LARGE SCALE GENOMIC DNA]</scope>
</reference>
<protein>
    <recommendedName>
        <fullName evidence="1">Cupin type-2 domain-containing protein</fullName>
    </recommendedName>
</protein>
<dbReference type="SUPFAM" id="SSF51182">
    <property type="entry name" value="RmlC-like cupins"/>
    <property type="match status" value="1"/>
</dbReference>
<evidence type="ECO:0000313" key="2">
    <source>
        <dbReference type="EMBL" id="OGY29394.1"/>
    </source>
</evidence>
<dbReference type="STRING" id="1802603.A3F35_01540"/>
<name>A0A1G1WNW8_9BACT</name>
<dbReference type="Gene3D" id="2.60.120.10">
    <property type="entry name" value="Jelly Rolls"/>
    <property type="match status" value="1"/>
</dbReference>
<dbReference type="InterPro" id="IPR014710">
    <property type="entry name" value="RmlC-like_jellyroll"/>
</dbReference>
<feature type="domain" description="Cupin type-2" evidence="1">
    <location>
        <begin position="38"/>
        <end position="84"/>
    </location>
</feature>
<dbReference type="Proteomes" id="UP000178068">
    <property type="component" value="Unassembled WGS sequence"/>
</dbReference>
<accession>A0A1G1WNW8</accession>
<evidence type="ECO:0000259" key="1">
    <source>
        <dbReference type="Pfam" id="PF07883"/>
    </source>
</evidence>
<dbReference type="InterPro" id="IPR011051">
    <property type="entry name" value="RmlC_Cupin_sf"/>
</dbReference>
<comment type="caution">
    <text evidence="2">The sequence shown here is derived from an EMBL/GenBank/DDBJ whole genome shotgun (WGS) entry which is preliminary data.</text>
</comment>
<gene>
    <name evidence="2" type="ORF">A3F35_01540</name>
</gene>